<keyword evidence="2" id="KW-1185">Reference proteome</keyword>
<dbReference type="EMBL" id="JAEHOE010000004">
    <property type="protein sequence ID" value="KAG2500328.1"/>
    <property type="molecule type" value="Genomic_DNA"/>
</dbReference>
<evidence type="ECO:0000313" key="2">
    <source>
        <dbReference type="Proteomes" id="UP000612055"/>
    </source>
</evidence>
<gene>
    <name evidence="1" type="ORF">HYH03_001904</name>
</gene>
<dbReference type="OrthoDB" id="531429at2759"/>
<dbReference type="AlphaFoldDB" id="A0A835YCT2"/>
<reference evidence="1" key="1">
    <citation type="journal article" date="2020" name="bioRxiv">
        <title>Comparative genomics of Chlamydomonas.</title>
        <authorList>
            <person name="Craig R.J."/>
            <person name="Hasan A.R."/>
            <person name="Ness R.W."/>
            <person name="Keightley P.D."/>
        </authorList>
    </citation>
    <scope>NUCLEOTIDE SEQUENCE</scope>
    <source>
        <strain evidence="1">CCAP 11/70</strain>
    </source>
</reference>
<organism evidence="1 2">
    <name type="scientific">Edaphochlamys debaryana</name>
    <dbReference type="NCBI Taxonomy" id="47281"/>
    <lineage>
        <taxon>Eukaryota</taxon>
        <taxon>Viridiplantae</taxon>
        <taxon>Chlorophyta</taxon>
        <taxon>core chlorophytes</taxon>
        <taxon>Chlorophyceae</taxon>
        <taxon>CS clade</taxon>
        <taxon>Chlamydomonadales</taxon>
        <taxon>Chlamydomonadales incertae sedis</taxon>
        <taxon>Edaphochlamys</taxon>
    </lineage>
</organism>
<sequence>MADVFFHKRAMADRRVSLVIPTPSGLAMTPYHHAFAAPHSIYTPVSFADMSTRFHGQNSQVPWSGEGHVGCFERVVYCRSWGYAQGAVETARTLLRSMLPVLPNDPLGFGTSGDGQPPKPLPPLTEDTSFRVAIEARSGGARAFKNLHDIVDECDEANRRGFRAGRFTSIACRVLHTGDTPELHGLARFHANIGAVRSAHLLVAVHGAGRFGTTYCEWPNKYMQAQLREANFTIRFFAYNLADPKQCAPPDYEAEHLASPDAVPLKAAEDMRTRDQHVLPNPQQLLAYLRHVGSMLSDQAAYDKADRAEKLHVYTLPDGLVFGPLCVADEAKLQTMEKQPVPRL</sequence>
<name>A0A835YCT2_9CHLO</name>
<proteinExistence type="predicted"/>
<accession>A0A835YCT2</accession>
<comment type="caution">
    <text evidence="1">The sequence shown here is derived from an EMBL/GenBank/DDBJ whole genome shotgun (WGS) entry which is preliminary data.</text>
</comment>
<protein>
    <submittedName>
        <fullName evidence="1">Uncharacterized protein</fullName>
    </submittedName>
</protein>
<evidence type="ECO:0000313" key="1">
    <source>
        <dbReference type="EMBL" id="KAG2500328.1"/>
    </source>
</evidence>
<dbReference type="Proteomes" id="UP000612055">
    <property type="component" value="Unassembled WGS sequence"/>
</dbReference>